<evidence type="ECO:0000313" key="2">
    <source>
        <dbReference type="EMBL" id="TDR77876.1"/>
    </source>
</evidence>
<organism evidence="2 3">
    <name type="scientific">Paludibacterium purpuratum</name>
    <dbReference type="NCBI Taxonomy" id="1144873"/>
    <lineage>
        <taxon>Bacteria</taxon>
        <taxon>Pseudomonadati</taxon>
        <taxon>Pseudomonadota</taxon>
        <taxon>Betaproteobacteria</taxon>
        <taxon>Neisseriales</taxon>
        <taxon>Chromobacteriaceae</taxon>
        <taxon>Paludibacterium</taxon>
    </lineage>
</organism>
<dbReference type="Pfam" id="PF09361">
    <property type="entry name" value="Phasin_2"/>
    <property type="match status" value="1"/>
</dbReference>
<keyword evidence="3" id="KW-1185">Reference proteome</keyword>
<proteinExistence type="predicted"/>
<dbReference type="Proteomes" id="UP000295611">
    <property type="component" value="Unassembled WGS sequence"/>
</dbReference>
<dbReference type="EMBL" id="SNZP01000009">
    <property type="protein sequence ID" value="TDR77876.1"/>
    <property type="molecule type" value="Genomic_DNA"/>
</dbReference>
<comment type="caution">
    <text evidence="2">The sequence shown here is derived from an EMBL/GenBank/DDBJ whole genome shotgun (WGS) entry which is preliminary data.</text>
</comment>
<dbReference type="InterPro" id="IPR010127">
    <property type="entry name" value="Phasin_subfam-1"/>
</dbReference>
<dbReference type="OrthoDB" id="5298576at2"/>
<protein>
    <submittedName>
        <fullName evidence="2">Phasin family protein</fullName>
    </submittedName>
</protein>
<feature type="domain" description="Phasin" evidence="1">
    <location>
        <begin position="6"/>
        <end position="103"/>
    </location>
</feature>
<dbReference type="RefSeq" id="WP_133681584.1">
    <property type="nucleotide sequence ID" value="NZ_SNZP01000009.1"/>
</dbReference>
<dbReference type="AlphaFoldDB" id="A0A4R7B2D6"/>
<accession>A0A4R7B2D6</accession>
<dbReference type="NCBIfam" id="TIGR01841">
    <property type="entry name" value="phasin"/>
    <property type="match status" value="1"/>
</dbReference>
<gene>
    <name evidence="2" type="ORF">DFP86_109117</name>
</gene>
<name>A0A4R7B2D6_9NEIS</name>
<sequence length="186" mass="19706">MFAINEQFSKLSSNGFENILRLAQISLDSGERLIKQQFELSKQALEDNVQIAQELAGISDPQQALNHINKVFSQSFEKAVQNSRGLYDIVSQTQTELSALTEDSLGRINKSLLSSLDTLSQHSPAGSDAAVNAIKSSFAAATATISSLTRAAQQVAEFADTSVKAASSATADAAKAPTKRSAASQA</sequence>
<reference evidence="2 3" key="1">
    <citation type="submission" date="2019-03" db="EMBL/GenBank/DDBJ databases">
        <title>Genomic Encyclopedia of Type Strains, Phase III (KMG-III): the genomes of soil and plant-associated and newly described type strains.</title>
        <authorList>
            <person name="Whitman W."/>
        </authorList>
    </citation>
    <scope>NUCLEOTIDE SEQUENCE [LARGE SCALE GENOMIC DNA]</scope>
    <source>
        <strain evidence="2 3">CECT 8976</strain>
    </source>
</reference>
<dbReference type="InterPro" id="IPR018968">
    <property type="entry name" value="Phasin"/>
</dbReference>
<evidence type="ECO:0000259" key="1">
    <source>
        <dbReference type="Pfam" id="PF09361"/>
    </source>
</evidence>
<evidence type="ECO:0000313" key="3">
    <source>
        <dbReference type="Proteomes" id="UP000295611"/>
    </source>
</evidence>